<dbReference type="PIRSF" id="PIRSF002741">
    <property type="entry name" value="MppA"/>
    <property type="match status" value="1"/>
</dbReference>
<dbReference type="GO" id="GO:0043190">
    <property type="term" value="C:ATP-binding cassette (ABC) transporter complex"/>
    <property type="evidence" value="ECO:0007669"/>
    <property type="project" value="InterPro"/>
</dbReference>
<dbReference type="EMBL" id="JACVXA010000016">
    <property type="protein sequence ID" value="MBE3638143.1"/>
    <property type="molecule type" value="Genomic_DNA"/>
</dbReference>
<comment type="caution">
    <text evidence="6">The sequence shown here is derived from an EMBL/GenBank/DDBJ whole genome shotgun (WGS) entry which is preliminary data.</text>
</comment>
<reference evidence="6" key="1">
    <citation type="submission" date="2020-09" db="EMBL/GenBank/DDBJ databases">
        <title>A novel bacterium of genus Mangrovicoccus, isolated from South China Sea.</title>
        <authorList>
            <person name="Huang H."/>
            <person name="Mo K."/>
            <person name="Hu Y."/>
        </authorList>
    </citation>
    <scope>NUCLEOTIDE SEQUENCE</scope>
    <source>
        <strain evidence="6">HB182678</strain>
    </source>
</reference>
<feature type="domain" description="Solute-binding protein family 5" evidence="5">
    <location>
        <begin position="78"/>
        <end position="450"/>
    </location>
</feature>
<dbReference type="Gene3D" id="3.90.76.10">
    <property type="entry name" value="Dipeptide-binding Protein, Domain 1"/>
    <property type="match status" value="1"/>
</dbReference>
<comment type="subcellular location">
    <subcellularLocation>
        <location evidence="1">Periplasm</location>
    </subcellularLocation>
</comment>
<dbReference type="Pfam" id="PF00496">
    <property type="entry name" value="SBP_bac_5"/>
    <property type="match status" value="1"/>
</dbReference>
<dbReference type="Proteomes" id="UP000609121">
    <property type="component" value="Unassembled WGS sequence"/>
</dbReference>
<gene>
    <name evidence="6" type="ORF">ICN82_08010</name>
</gene>
<comment type="similarity">
    <text evidence="2">Belongs to the bacterial solute-binding protein 5 family.</text>
</comment>
<evidence type="ECO:0000313" key="6">
    <source>
        <dbReference type="EMBL" id="MBE3638143.1"/>
    </source>
</evidence>
<keyword evidence="7" id="KW-1185">Reference proteome</keyword>
<feature type="signal peptide" evidence="4">
    <location>
        <begin position="1"/>
        <end position="19"/>
    </location>
</feature>
<dbReference type="PANTHER" id="PTHR30290">
    <property type="entry name" value="PERIPLASMIC BINDING COMPONENT OF ABC TRANSPORTER"/>
    <property type="match status" value="1"/>
</dbReference>
<dbReference type="InterPro" id="IPR000914">
    <property type="entry name" value="SBP_5_dom"/>
</dbReference>
<sequence>MLHLPRRGFLAMAGASALAAPRLSFAQGARPRLTIAVQKLATSNALDPLIEQSNVGARIMNSYLECLIGQDYQGTLSPIPRLATAWRRIDDSTVELDLRQGVKFHNGDELTAEDVAFSFSSARMFGDTTPEGSDTTIRFNEERVTQRTKELPPQVPAVARRLWPSLVTVEAVDRHTVRFVNATPDVTIEGRIMAMGSQIISRRAFEEAESWLDFARQPIGTGPYKVASFTPDVELVLVPHEDYHGGRPPLEELRFVQVPEAAQRVNGVRAGQYDMACDLTPDQFATVTADPKLEIAGGIINNIRVTNFDKNDTALADPRVRQAMLHAVDRQLIVDQLWMGETVVPKGNQFLWYGDMYLDDWTAPSFDPKKSRELLQAAGYKGEPIPYRLLNDYYTLQVNTAQVMVEMWRQVGLNVEIEMKENWAQIWDPAGTRGVHDWSTGGSFPDPVATQPNQWGPQGQAVQTGEYHNDEVTRLCGVLQTSTDFAERKTAFRRLVTVLEYEDPAYGVINQNATFTAKAKSTPWTAAPSFAMDFRPTNWGA</sequence>
<dbReference type="AlphaFoldDB" id="A0A8J7CZN2"/>
<name>A0A8J7CZN2_9RHOB</name>
<dbReference type="GO" id="GO:0015833">
    <property type="term" value="P:peptide transport"/>
    <property type="evidence" value="ECO:0007669"/>
    <property type="project" value="TreeGrafter"/>
</dbReference>
<dbReference type="GO" id="GO:1904680">
    <property type="term" value="F:peptide transmembrane transporter activity"/>
    <property type="evidence" value="ECO:0007669"/>
    <property type="project" value="TreeGrafter"/>
</dbReference>
<organism evidence="6 7">
    <name type="scientific">Mangrovicoccus algicola</name>
    <dbReference type="NCBI Taxonomy" id="2771008"/>
    <lineage>
        <taxon>Bacteria</taxon>
        <taxon>Pseudomonadati</taxon>
        <taxon>Pseudomonadota</taxon>
        <taxon>Alphaproteobacteria</taxon>
        <taxon>Rhodobacterales</taxon>
        <taxon>Paracoccaceae</taxon>
        <taxon>Mangrovicoccus</taxon>
    </lineage>
</organism>
<dbReference type="SUPFAM" id="SSF53850">
    <property type="entry name" value="Periplasmic binding protein-like II"/>
    <property type="match status" value="1"/>
</dbReference>
<dbReference type="PANTHER" id="PTHR30290:SF38">
    <property type="entry name" value="D,D-DIPEPTIDE-BINDING PERIPLASMIC PROTEIN DDPA-RELATED"/>
    <property type="match status" value="1"/>
</dbReference>
<dbReference type="Gene3D" id="3.10.105.10">
    <property type="entry name" value="Dipeptide-binding Protein, Domain 3"/>
    <property type="match status" value="1"/>
</dbReference>
<dbReference type="Gene3D" id="3.40.190.10">
    <property type="entry name" value="Periplasmic binding protein-like II"/>
    <property type="match status" value="1"/>
</dbReference>
<evidence type="ECO:0000256" key="4">
    <source>
        <dbReference type="SAM" id="SignalP"/>
    </source>
</evidence>
<dbReference type="InterPro" id="IPR006311">
    <property type="entry name" value="TAT_signal"/>
</dbReference>
<evidence type="ECO:0000256" key="1">
    <source>
        <dbReference type="ARBA" id="ARBA00004418"/>
    </source>
</evidence>
<evidence type="ECO:0000313" key="7">
    <source>
        <dbReference type="Proteomes" id="UP000609121"/>
    </source>
</evidence>
<evidence type="ECO:0000256" key="2">
    <source>
        <dbReference type="ARBA" id="ARBA00005695"/>
    </source>
</evidence>
<dbReference type="RefSeq" id="WP_193181524.1">
    <property type="nucleotide sequence ID" value="NZ_JACVXA010000016.1"/>
</dbReference>
<evidence type="ECO:0000259" key="5">
    <source>
        <dbReference type="Pfam" id="PF00496"/>
    </source>
</evidence>
<dbReference type="InterPro" id="IPR039424">
    <property type="entry name" value="SBP_5"/>
</dbReference>
<accession>A0A8J7CZN2</accession>
<feature type="chain" id="PRO_5035195262" evidence="4">
    <location>
        <begin position="20"/>
        <end position="541"/>
    </location>
</feature>
<dbReference type="PROSITE" id="PS51318">
    <property type="entry name" value="TAT"/>
    <property type="match status" value="1"/>
</dbReference>
<evidence type="ECO:0000256" key="3">
    <source>
        <dbReference type="ARBA" id="ARBA00022729"/>
    </source>
</evidence>
<dbReference type="GO" id="GO:0030288">
    <property type="term" value="C:outer membrane-bounded periplasmic space"/>
    <property type="evidence" value="ECO:0007669"/>
    <property type="project" value="UniProtKB-ARBA"/>
</dbReference>
<protein>
    <submittedName>
        <fullName evidence="6">ABC transporter substrate-binding protein</fullName>
    </submittedName>
</protein>
<dbReference type="InterPro" id="IPR030678">
    <property type="entry name" value="Peptide/Ni-bd"/>
</dbReference>
<proteinExistence type="inferred from homology"/>
<keyword evidence="3 4" id="KW-0732">Signal</keyword>